<dbReference type="RefSeq" id="WP_018597497.1">
    <property type="nucleotide sequence ID" value="NZ_AP031416.1"/>
</dbReference>
<dbReference type="InterPro" id="IPR008441">
    <property type="entry name" value="AfumC-like_glycosyl_Trfase"/>
</dbReference>
<dbReference type="Pfam" id="PF05704">
    <property type="entry name" value="Caps_synth"/>
    <property type="match status" value="1"/>
</dbReference>
<dbReference type="GO" id="GO:0016757">
    <property type="term" value="F:glycosyltransferase activity"/>
    <property type="evidence" value="ECO:0007669"/>
    <property type="project" value="InterPro"/>
</dbReference>
<dbReference type="EMBL" id="CP039126">
    <property type="protein sequence ID" value="QMW78055.1"/>
    <property type="molecule type" value="Genomic_DNA"/>
</dbReference>
<dbReference type="GeneID" id="75050543"/>
<reference evidence="1 3" key="1">
    <citation type="submission" date="2019-01" db="EMBL/GenBank/DDBJ databases">
        <title>PMF-metabolizing Aryl O-demethylase.</title>
        <authorList>
            <person name="Kim M."/>
        </authorList>
    </citation>
    <scope>NUCLEOTIDE SEQUENCE [LARGE SCALE GENOMIC DNA]</scope>
    <source>
        <strain evidence="1 3">PMF1</strain>
    </source>
</reference>
<reference evidence="2 4" key="2">
    <citation type="submission" date="2019-04" db="EMBL/GenBank/DDBJ databases">
        <authorList>
            <person name="Schori C."/>
            <person name="Ahrens C."/>
        </authorList>
    </citation>
    <scope>NUCLEOTIDE SEQUENCE [LARGE SCALE GENOMIC DNA]</scope>
    <source>
        <strain evidence="2 4">DSM 2950</strain>
    </source>
</reference>
<organism evidence="1 3">
    <name type="scientific">Blautia producta</name>
    <dbReference type="NCBI Taxonomy" id="33035"/>
    <lineage>
        <taxon>Bacteria</taxon>
        <taxon>Bacillati</taxon>
        <taxon>Bacillota</taxon>
        <taxon>Clostridia</taxon>
        <taxon>Lachnospirales</taxon>
        <taxon>Lachnospiraceae</taxon>
        <taxon>Blautia</taxon>
    </lineage>
</organism>
<dbReference type="InterPro" id="IPR029044">
    <property type="entry name" value="Nucleotide-diphossugar_trans"/>
</dbReference>
<dbReference type="Proteomes" id="UP000289794">
    <property type="component" value="Chromosome"/>
</dbReference>
<dbReference type="SUPFAM" id="SSF53448">
    <property type="entry name" value="Nucleotide-diphospho-sugar transferases"/>
    <property type="match status" value="1"/>
</dbReference>
<proteinExistence type="predicted"/>
<name>A0A4P6M5R0_9FIRM</name>
<dbReference type="KEGG" id="bpro:PMF13cell1_04333"/>
<sequence length="308" mass="36899">MKIKQLVEKSIRQKTLFTDAFGYSLTKTGFADKYLAGQLTMYKAYSWLKTHFEKELDKIQNDNSWEEAYTKAEKRVWICWFQGMEKAPKIVQECYQSVCYWMKNWKITVITADNMNEYVKFPDFILEKWRAGIISNTHLSDLLRIELLIRYGGLWLDSTTYLTGKMPSYIIDSDFFVYRNGWMDMEMINMGSWLIYSEYTNNRLLCETQKLLYDYWKKYDYIKNYFLLHMFFRMVTDANPALWEKVPLINHIDSHLLMQDLPKAYNEDRCRQIMKLTSVHKLTYKVETPTESTAEQLGWLFQNKGEQG</sequence>
<gene>
    <name evidence="2" type="ORF">E5259_10875</name>
    <name evidence="1" type="ORF">PMF13cell1_04333</name>
</gene>
<dbReference type="EMBL" id="CP035945">
    <property type="protein sequence ID" value="QBE98767.1"/>
    <property type="molecule type" value="Genomic_DNA"/>
</dbReference>
<evidence type="ECO:0000313" key="4">
    <source>
        <dbReference type="Proteomes" id="UP000515789"/>
    </source>
</evidence>
<accession>A0A4P6M5R0</accession>
<dbReference type="Gene3D" id="3.90.550.20">
    <property type="match status" value="1"/>
</dbReference>
<protein>
    <submittedName>
        <fullName evidence="2">Capsular biosynthesis protein</fullName>
    </submittedName>
</protein>
<evidence type="ECO:0000313" key="2">
    <source>
        <dbReference type="EMBL" id="QMW78055.1"/>
    </source>
</evidence>
<dbReference type="AlphaFoldDB" id="A0A4P6M5R0"/>
<evidence type="ECO:0000313" key="3">
    <source>
        <dbReference type="Proteomes" id="UP000289794"/>
    </source>
</evidence>
<evidence type="ECO:0000313" key="1">
    <source>
        <dbReference type="EMBL" id="QBE98767.1"/>
    </source>
</evidence>
<dbReference type="Proteomes" id="UP000515789">
    <property type="component" value="Chromosome"/>
</dbReference>